<evidence type="ECO:0000313" key="3">
    <source>
        <dbReference type="Proteomes" id="UP001216801"/>
    </source>
</evidence>
<dbReference type="Gene3D" id="3.40.50.1820">
    <property type="entry name" value="alpha/beta hydrolase"/>
    <property type="match status" value="1"/>
</dbReference>
<keyword evidence="1" id="KW-0175">Coiled coil</keyword>
<name>A0AAJ1KB38_9BACI</name>
<organism evidence="2 3">
    <name type="scientific">Bacillus paranthracis</name>
    <dbReference type="NCBI Taxonomy" id="2026186"/>
    <lineage>
        <taxon>Bacteria</taxon>
        <taxon>Bacillati</taxon>
        <taxon>Bacillota</taxon>
        <taxon>Bacilli</taxon>
        <taxon>Bacillales</taxon>
        <taxon>Bacillaceae</taxon>
        <taxon>Bacillus</taxon>
        <taxon>Bacillus cereus group</taxon>
    </lineage>
</organism>
<proteinExistence type="predicted"/>
<dbReference type="InterPro" id="IPR029058">
    <property type="entry name" value="AB_hydrolase_fold"/>
</dbReference>
<evidence type="ECO:0008006" key="4">
    <source>
        <dbReference type="Google" id="ProtNLM"/>
    </source>
</evidence>
<dbReference type="Proteomes" id="UP001216801">
    <property type="component" value="Unassembled WGS sequence"/>
</dbReference>
<accession>A0AAJ1KB38</accession>
<comment type="caution">
    <text evidence="2">The sequence shown here is derived from an EMBL/GenBank/DDBJ whole genome shotgun (WGS) entry which is preliminary data.</text>
</comment>
<dbReference type="RefSeq" id="WP_138320837.1">
    <property type="nucleotide sequence ID" value="NZ_CP040515.1"/>
</dbReference>
<evidence type="ECO:0000313" key="2">
    <source>
        <dbReference type="EMBL" id="MDG0956249.1"/>
    </source>
</evidence>
<dbReference type="SUPFAM" id="SSF53474">
    <property type="entry name" value="alpha/beta-Hydrolases"/>
    <property type="match status" value="1"/>
</dbReference>
<feature type="coiled-coil region" evidence="1">
    <location>
        <begin position="328"/>
        <end position="362"/>
    </location>
</feature>
<dbReference type="AlphaFoldDB" id="A0AAJ1KB38"/>
<protein>
    <recommendedName>
        <fullName evidence="4">Fungal lipase-like domain-containing protein</fullName>
    </recommendedName>
</protein>
<gene>
    <name evidence="2" type="ORF">P6U19_27305</name>
</gene>
<sequence length="411" mass="46529">MRSSVSDEALSNLSGKSYKDAELAKIKVGDHQETWERIEIPNSVPLHNPVNSFDATIYKNDETKQIVIAFRGSWEPRDFYDADLYDVMGNRFRKNQDSLDNLNKMDTSSLPLTEQFNFAMAKERKQKIVAESQFTNADDLTKEVKNYINNPDNGLKGYSLTLTGHSLGGGLGEYAGVMNNVPVVSFEAPNVIDGLPEDKKEKALKGEYKDLVTTYGNPNDTVFTGFKGNDNTQRGRIGHMYYTDKPNAKNNNLIHDISPFNPILSSLITSYNVSRFFMAFKGPKYHSMDNFSYDKYGLFNMPNMYDGETGQRVLSSPRAGEITIRLSVEEVKQIAKELKREIDDINQKLVQASNKIINILQQSPASVEGNLINTVTYGVYGFQRGYMERIRSEADFIEQRADNFKNVDEQN</sequence>
<reference evidence="2" key="1">
    <citation type="submission" date="2023-03" db="EMBL/GenBank/DDBJ databases">
        <title>Genetic diversity of Bacillus cereus sensu lato isolates from Slovenia.</title>
        <authorList>
            <person name="Abdelli M."/>
        </authorList>
    </citation>
    <scope>NUCLEOTIDE SEQUENCE</scope>
    <source>
        <strain evidence="2">SIBC39</strain>
    </source>
</reference>
<evidence type="ECO:0000256" key="1">
    <source>
        <dbReference type="SAM" id="Coils"/>
    </source>
</evidence>
<dbReference type="EMBL" id="JARPRR010000037">
    <property type="protein sequence ID" value="MDG0956249.1"/>
    <property type="molecule type" value="Genomic_DNA"/>
</dbReference>